<reference evidence="1" key="2">
    <citation type="submission" date="2015-06" db="UniProtKB">
        <authorList>
            <consortium name="EnsemblPlants"/>
        </authorList>
    </citation>
    <scope>IDENTIFICATION</scope>
    <source>
        <strain evidence="1">DM1-3 516 R44</strain>
    </source>
</reference>
<dbReference type="HOGENOM" id="CLU_2390267_0_0_1"/>
<protein>
    <submittedName>
        <fullName evidence="1">Uncharacterized protein</fullName>
    </submittedName>
</protein>
<keyword evidence="2" id="KW-1185">Reference proteome</keyword>
<dbReference type="Proteomes" id="UP000011115">
    <property type="component" value="Unassembled WGS sequence"/>
</dbReference>
<dbReference type="PaxDb" id="4113-PGSC0003DMT400028841"/>
<evidence type="ECO:0000313" key="1">
    <source>
        <dbReference type="EnsemblPlants" id="PGSC0003DMT400028841"/>
    </source>
</evidence>
<evidence type="ECO:0000313" key="2">
    <source>
        <dbReference type="Proteomes" id="UP000011115"/>
    </source>
</evidence>
<dbReference type="AlphaFoldDB" id="M1ART5"/>
<proteinExistence type="predicted"/>
<dbReference type="InParanoid" id="M1ART5"/>
<reference evidence="2" key="1">
    <citation type="journal article" date="2011" name="Nature">
        <title>Genome sequence and analysis of the tuber crop potato.</title>
        <authorList>
            <consortium name="The Potato Genome Sequencing Consortium"/>
        </authorList>
    </citation>
    <scope>NUCLEOTIDE SEQUENCE [LARGE SCALE GENOMIC DNA]</scope>
    <source>
        <strain evidence="2">cv. DM1-3 516 R44</strain>
    </source>
</reference>
<dbReference type="Gramene" id="PGSC0003DMT400028841">
    <property type="protein sequence ID" value="PGSC0003DMT400028841"/>
    <property type="gene ID" value="PGSC0003DMG400011107"/>
</dbReference>
<organism evidence="1 2">
    <name type="scientific">Solanum tuberosum</name>
    <name type="common">Potato</name>
    <dbReference type="NCBI Taxonomy" id="4113"/>
    <lineage>
        <taxon>Eukaryota</taxon>
        <taxon>Viridiplantae</taxon>
        <taxon>Streptophyta</taxon>
        <taxon>Embryophyta</taxon>
        <taxon>Tracheophyta</taxon>
        <taxon>Spermatophyta</taxon>
        <taxon>Magnoliopsida</taxon>
        <taxon>eudicotyledons</taxon>
        <taxon>Gunneridae</taxon>
        <taxon>Pentapetalae</taxon>
        <taxon>asterids</taxon>
        <taxon>lamiids</taxon>
        <taxon>Solanales</taxon>
        <taxon>Solanaceae</taxon>
        <taxon>Solanoideae</taxon>
        <taxon>Solaneae</taxon>
        <taxon>Solanum</taxon>
    </lineage>
</organism>
<dbReference type="EnsemblPlants" id="PGSC0003DMT400028841">
    <property type="protein sequence ID" value="PGSC0003DMT400028841"/>
    <property type="gene ID" value="PGSC0003DMG400011107"/>
</dbReference>
<sequence>MKDTTSLIQFLGASPHCTLLQEKIEEICRQRPESIVEVSPNNVLGIVLGPEHLSRVRGLGLGVVPIMAFKQTSRRFKHVDLWFITRFCDISEPS</sequence>
<accession>M1ART5</accession>
<name>M1ART5_SOLTU</name>